<proteinExistence type="predicted"/>
<reference evidence="2" key="1">
    <citation type="submission" date="2016-11" db="UniProtKB">
        <authorList>
            <consortium name="WormBaseParasite"/>
        </authorList>
    </citation>
    <scope>IDENTIFICATION</scope>
</reference>
<name>A0A1I7XHJ0_HETBA</name>
<organism evidence="1 2">
    <name type="scientific">Heterorhabditis bacteriophora</name>
    <name type="common">Entomopathogenic nematode worm</name>
    <dbReference type="NCBI Taxonomy" id="37862"/>
    <lineage>
        <taxon>Eukaryota</taxon>
        <taxon>Metazoa</taxon>
        <taxon>Ecdysozoa</taxon>
        <taxon>Nematoda</taxon>
        <taxon>Chromadorea</taxon>
        <taxon>Rhabditida</taxon>
        <taxon>Rhabditina</taxon>
        <taxon>Rhabditomorpha</taxon>
        <taxon>Strongyloidea</taxon>
        <taxon>Heterorhabditidae</taxon>
        <taxon>Heterorhabditis</taxon>
    </lineage>
</organism>
<accession>A0A1I7XHJ0</accession>
<dbReference type="AlphaFoldDB" id="A0A1I7XHJ0"/>
<protein>
    <submittedName>
        <fullName evidence="2">Hydrolase</fullName>
    </submittedName>
</protein>
<evidence type="ECO:0000313" key="1">
    <source>
        <dbReference type="Proteomes" id="UP000095283"/>
    </source>
</evidence>
<dbReference type="WBParaSite" id="Hba_16965">
    <property type="protein sequence ID" value="Hba_16965"/>
    <property type="gene ID" value="Hba_16965"/>
</dbReference>
<keyword evidence="1" id="KW-1185">Reference proteome</keyword>
<sequence>MNANGVLPDAIIPAHAMIDYGKRLLVFTDAFSDLWLPTLKKLPAVLTIVRWVDSENFFICDEYV</sequence>
<dbReference type="Proteomes" id="UP000095283">
    <property type="component" value="Unplaced"/>
</dbReference>
<evidence type="ECO:0000313" key="2">
    <source>
        <dbReference type="WBParaSite" id="Hba_16965"/>
    </source>
</evidence>